<dbReference type="RefSeq" id="XP_026758280.2">
    <property type="nucleotide sequence ID" value="XM_026902479.3"/>
</dbReference>
<dbReference type="PROSITE" id="PS00191">
    <property type="entry name" value="CYTOCHROME_B5_1"/>
    <property type="match status" value="1"/>
</dbReference>
<keyword evidence="4 14" id="KW-0812">Transmembrane</keyword>
<evidence type="ECO:0000256" key="12">
    <source>
        <dbReference type="ARBA" id="ARBA00038168"/>
    </source>
</evidence>
<dbReference type="GO" id="GO:0005789">
    <property type="term" value="C:endoplasmic reticulum membrane"/>
    <property type="evidence" value="ECO:0007669"/>
    <property type="project" value="UniProtKB-SubCell"/>
</dbReference>
<evidence type="ECO:0000256" key="6">
    <source>
        <dbReference type="ARBA" id="ARBA00022824"/>
    </source>
</evidence>
<evidence type="ECO:0000259" key="15">
    <source>
        <dbReference type="PROSITE" id="PS50255"/>
    </source>
</evidence>
<keyword evidence="5 14" id="KW-0479">Metal-binding</keyword>
<keyword evidence="8" id="KW-0249">Electron transport</keyword>
<dbReference type="Pfam" id="PF00173">
    <property type="entry name" value="Cyt-b5"/>
    <property type="match status" value="1"/>
</dbReference>
<dbReference type="AlphaFoldDB" id="A0A6J1WRU3"/>
<keyword evidence="3 14" id="KW-0349">Heme</keyword>
<dbReference type="PROSITE" id="PS50255">
    <property type="entry name" value="CYTOCHROME_B5_2"/>
    <property type="match status" value="1"/>
</dbReference>
<evidence type="ECO:0000256" key="5">
    <source>
        <dbReference type="ARBA" id="ARBA00022723"/>
    </source>
</evidence>
<keyword evidence="14" id="KW-1133">Transmembrane helix</keyword>
<dbReference type="Proteomes" id="UP001652740">
    <property type="component" value="Unplaced"/>
</dbReference>
<feature type="domain" description="Cytochrome b5 heme-binding" evidence="15">
    <location>
        <begin position="3"/>
        <end position="79"/>
    </location>
</feature>
<evidence type="ECO:0000256" key="14">
    <source>
        <dbReference type="RuleBase" id="RU362121"/>
    </source>
</evidence>
<dbReference type="KEGG" id="gmw:113517734"/>
<dbReference type="InterPro" id="IPR036400">
    <property type="entry name" value="Cyt_B5-like_heme/steroid_sf"/>
</dbReference>
<evidence type="ECO:0000256" key="4">
    <source>
        <dbReference type="ARBA" id="ARBA00022692"/>
    </source>
</evidence>
<evidence type="ECO:0000256" key="10">
    <source>
        <dbReference type="ARBA" id="ARBA00023136"/>
    </source>
</evidence>
<evidence type="ECO:0000313" key="17">
    <source>
        <dbReference type="RefSeq" id="XP_026758280.2"/>
    </source>
</evidence>
<dbReference type="GO" id="GO:0020037">
    <property type="term" value="F:heme binding"/>
    <property type="evidence" value="ECO:0007669"/>
    <property type="project" value="UniProtKB-UniRule"/>
</dbReference>
<evidence type="ECO:0000256" key="3">
    <source>
        <dbReference type="ARBA" id="ARBA00022617"/>
    </source>
</evidence>
<dbReference type="GeneID" id="113517734"/>
<keyword evidence="10 14" id="KW-0472">Membrane</keyword>
<dbReference type="PANTHER" id="PTHR19359">
    <property type="entry name" value="CYTOCHROME B5"/>
    <property type="match status" value="1"/>
</dbReference>
<evidence type="ECO:0000256" key="7">
    <source>
        <dbReference type="ARBA" id="ARBA00022848"/>
    </source>
</evidence>
<dbReference type="Gene3D" id="3.10.120.10">
    <property type="entry name" value="Cytochrome b5-like heme/steroid binding domain"/>
    <property type="match status" value="1"/>
</dbReference>
<organism evidence="16 17">
    <name type="scientific">Galleria mellonella</name>
    <name type="common">Greater wax moth</name>
    <dbReference type="NCBI Taxonomy" id="7137"/>
    <lineage>
        <taxon>Eukaryota</taxon>
        <taxon>Metazoa</taxon>
        <taxon>Ecdysozoa</taxon>
        <taxon>Arthropoda</taxon>
        <taxon>Hexapoda</taxon>
        <taxon>Insecta</taxon>
        <taxon>Pterygota</taxon>
        <taxon>Neoptera</taxon>
        <taxon>Endopterygota</taxon>
        <taxon>Lepidoptera</taxon>
        <taxon>Glossata</taxon>
        <taxon>Ditrysia</taxon>
        <taxon>Pyraloidea</taxon>
        <taxon>Pyralidae</taxon>
        <taxon>Galleriinae</taxon>
        <taxon>Galleria</taxon>
    </lineage>
</organism>
<reference evidence="17" key="1">
    <citation type="submission" date="2025-08" db="UniProtKB">
        <authorList>
            <consortium name="RefSeq"/>
        </authorList>
    </citation>
    <scope>IDENTIFICATION</scope>
    <source>
        <tissue evidence="17">Whole larvae</tissue>
    </source>
</reference>
<evidence type="ECO:0000256" key="9">
    <source>
        <dbReference type="ARBA" id="ARBA00023004"/>
    </source>
</evidence>
<keyword evidence="16" id="KW-1185">Reference proteome</keyword>
<accession>A0A6J1WRU3</accession>
<comment type="similarity">
    <text evidence="12 14">Belongs to the cytochrome b5 family.</text>
</comment>
<dbReference type="PANTHER" id="PTHR19359:SF150">
    <property type="entry name" value="CYTOCHROME B5"/>
    <property type="match status" value="1"/>
</dbReference>
<evidence type="ECO:0000256" key="1">
    <source>
        <dbReference type="ARBA" id="ARBA00004131"/>
    </source>
</evidence>
<dbReference type="SMART" id="SM01117">
    <property type="entry name" value="Cyt-b5"/>
    <property type="match status" value="1"/>
</dbReference>
<keyword evidence="6" id="KW-0256">Endoplasmic reticulum</keyword>
<proteinExistence type="inferred from homology"/>
<evidence type="ECO:0000256" key="11">
    <source>
        <dbReference type="ARBA" id="ARBA00037877"/>
    </source>
</evidence>
<dbReference type="InterPro" id="IPR018506">
    <property type="entry name" value="Cyt_B5_heme-BS"/>
</dbReference>
<evidence type="ECO:0000256" key="2">
    <source>
        <dbReference type="ARBA" id="ARBA00022448"/>
    </source>
</evidence>
<evidence type="ECO:0000313" key="16">
    <source>
        <dbReference type="Proteomes" id="UP001652740"/>
    </source>
</evidence>
<dbReference type="InParanoid" id="A0A6J1WRU3"/>
<evidence type="ECO:0000256" key="13">
    <source>
        <dbReference type="ARBA" id="ARBA00039806"/>
    </source>
</evidence>
<dbReference type="PRINTS" id="PR00363">
    <property type="entry name" value="CYTOCHROMEB5"/>
</dbReference>
<sequence>MSQNKFTRKEIEGRNRRGDAAFVIDNVVYDVTRFLQEHPGGAEVLLDHAGGDASRGFHDVGHSEEARQLMAQYAVGEVVQHNRRRGGVASTDEASASDEGARTASLLATLGPPLALAAVAILLYLFLL</sequence>
<name>A0A6J1WRU3_GALME</name>
<evidence type="ECO:0000256" key="8">
    <source>
        <dbReference type="ARBA" id="ARBA00022982"/>
    </source>
</evidence>
<dbReference type="GO" id="GO:0046872">
    <property type="term" value="F:metal ion binding"/>
    <property type="evidence" value="ECO:0007669"/>
    <property type="project" value="UniProtKB-UniRule"/>
</dbReference>
<dbReference type="SUPFAM" id="SSF55856">
    <property type="entry name" value="Cytochrome b5-like heme/steroid binding domain"/>
    <property type="match status" value="1"/>
</dbReference>
<protein>
    <recommendedName>
        <fullName evidence="13">Cytochrome b5</fullName>
    </recommendedName>
</protein>
<dbReference type="InterPro" id="IPR001199">
    <property type="entry name" value="Cyt_B5-like_heme/steroid-bd"/>
</dbReference>
<comment type="subcellular location">
    <subcellularLocation>
        <location evidence="1">Endoplasmic reticulum membrane</location>
        <topology evidence="1">Single-pass membrane protein</topology>
        <orientation evidence="1">Cytoplasmic side</orientation>
    </subcellularLocation>
    <subcellularLocation>
        <location evidence="11">Microsome membrane</location>
        <topology evidence="11">Single-pass membrane protein</topology>
        <orientation evidence="11">Cytoplasmic side</orientation>
    </subcellularLocation>
</comment>
<feature type="transmembrane region" description="Helical" evidence="14">
    <location>
        <begin position="106"/>
        <end position="127"/>
    </location>
</feature>
<gene>
    <name evidence="17" type="primary">LOC113517734</name>
</gene>
<dbReference type="InterPro" id="IPR050668">
    <property type="entry name" value="Cytochrome_b5"/>
</dbReference>
<keyword evidence="2" id="KW-0813">Transport</keyword>
<keyword evidence="7" id="KW-0492">Microsome</keyword>
<keyword evidence="9 14" id="KW-0408">Iron</keyword>